<dbReference type="EMBL" id="KQ981382">
    <property type="protein sequence ID" value="KYN42114.1"/>
    <property type="molecule type" value="Genomic_DNA"/>
</dbReference>
<gene>
    <name evidence="1" type="ORF">ALC56_03252</name>
</gene>
<reference evidence="1 2" key="1">
    <citation type="submission" date="2016-03" db="EMBL/GenBank/DDBJ databases">
        <title>Trachymyrmex septentrionalis WGS genome.</title>
        <authorList>
            <person name="Nygaard S."/>
            <person name="Hu H."/>
            <person name="Boomsma J."/>
            <person name="Zhang G."/>
        </authorList>
    </citation>
    <scope>NUCLEOTIDE SEQUENCE [LARGE SCALE GENOMIC DNA]</scope>
    <source>
        <strain evidence="1">Tsep2-gDNA-1</strain>
        <tissue evidence="1">Whole body</tissue>
    </source>
</reference>
<dbReference type="AlphaFoldDB" id="A0A195FQC1"/>
<evidence type="ECO:0000313" key="2">
    <source>
        <dbReference type="Proteomes" id="UP000078541"/>
    </source>
</evidence>
<organism evidence="1 2">
    <name type="scientific">Trachymyrmex septentrionalis</name>
    <dbReference type="NCBI Taxonomy" id="34720"/>
    <lineage>
        <taxon>Eukaryota</taxon>
        <taxon>Metazoa</taxon>
        <taxon>Ecdysozoa</taxon>
        <taxon>Arthropoda</taxon>
        <taxon>Hexapoda</taxon>
        <taxon>Insecta</taxon>
        <taxon>Pterygota</taxon>
        <taxon>Neoptera</taxon>
        <taxon>Endopterygota</taxon>
        <taxon>Hymenoptera</taxon>
        <taxon>Apocrita</taxon>
        <taxon>Aculeata</taxon>
        <taxon>Formicoidea</taxon>
        <taxon>Formicidae</taxon>
        <taxon>Myrmicinae</taxon>
        <taxon>Trachymyrmex</taxon>
    </lineage>
</organism>
<dbReference type="Proteomes" id="UP000078541">
    <property type="component" value="Unassembled WGS sequence"/>
</dbReference>
<protein>
    <submittedName>
        <fullName evidence="1">Uncharacterized protein</fullName>
    </submittedName>
</protein>
<proteinExistence type="predicted"/>
<sequence length="153" mass="17116">MSIRKEKLSIPSNISGVVKGSCKSQIFQTSYNSNEIVILLVVHTNLPRIQILFFLLARLNSPFVVPGQYSGFMCQKSVTRRNTPFCCRLLPAIIAGNKQYRPRNESEPINHFLPLRAEPFVGRQSVSSITTKCVTLRGRHHLVPGALGVRALQ</sequence>
<evidence type="ECO:0000313" key="1">
    <source>
        <dbReference type="EMBL" id="KYN42114.1"/>
    </source>
</evidence>
<keyword evidence="2" id="KW-1185">Reference proteome</keyword>
<name>A0A195FQC1_9HYME</name>
<accession>A0A195FQC1</accession>